<evidence type="ECO:0000256" key="1">
    <source>
        <dbReference type="SAM" id="MobiDB-lite"/>
    </source>
</evidence>
<gene>
    <name evidence="3" type="ORF">GOB81_13145</name>
</gene>
<dbReference type="RefSeq" id="WP_173570881.1">
    <property type="nucleotide sequence ID" value="NZ_WOSY01000013.1"/>
</dbReference>
<evidence type="ECO:0000256" key="2">
    <source>
        <dbReference type="SAM" id="SignalP"/>
    </source>
</evidence>
<evidence type="ECO:0000313" key="4">
    <source>
        <dbReference type="Proteomes" id="UP000631653"/>
    </source>
</evidence>
<keyword evidence="2" id="KW-0732">Signal</keyword>
<feature type="signal peptide" evidence="2">
    <location>
        <begin position="1"/>
        <end position="22"/>
    </location>
</feature>
<reference evidence="3 4" key="1">
    <citation type="journal article" date="2020" name="Int. J. Syst. Evol. Microbiol.">
        <title>Novel acetic acid bacteria from cider fermentations: Acetobacter conturbans sp. nov. and Acetobacter fallax sp. nov.</title>
        <authorList>
            <person name="Sombolestani A.S."/>
            <person name="Cleenwerck I."/>
            <person name="Cnockaert M."/>
            <person name="Borremans W."/>
            <person name="Wieme A.D."/>
            <person name="De Vuyst L."/>
            <person name="Vandamme P."/>
        </authorList>
    </citation>
    <scope>NUCLEOTIDE SEQUENCE [LARGE SCALE GENOMIC DNA]</scope>
    <source>
        <strain evidence="3 4">LMG 1627</strain>
    </source>
</reference>
<dbReference type="EMBL" id="WOSY01000013">
    <property type="protein sequence ID" value="NHN89559.1"/>
    <property type="molecule type" value="Genomic_DNA"/>
</dbReference>
<feature type="region of interest" description="Disordered" evidence="1">
    <location>
        <begin position="51"/>
        <end position="105"/>
    </location>
</feature>
<feature type="chain" id="PRO_5046482148" evidence="2">
    <location>
        <begin position="23"/>
        <end position="105"/>
    </location>
</feature>
<protein>
    <submittedName>
        <fullName evidence="3">Uncharacterized protein</fullName>
    </submittedName>
</protein>
<sequence>MNKFQAFLVAGVLMVSAVPAMAADSDSCTSGLCQTADKSWKTVRNGTVDAAHDTKNWGSKTGTKVGHWGSKTGKNIGRWGKNTTHTVGKWGSNTAKDTKNFVVGQ</sequence>
<comment type="caution">
    <text evidence="3">The sequence shown here is derived from an EMBL/GenBank/DDBJ whole genome shotgun (WGS) entry which is preliminary data.</text>
</comment>
<evidence type="ECO:0000313" key="3">
    <source>
        <dbReference type="EMBL" id="NHN89559.1"/>
    </source>
</evidence>
<organism evidence="3 4">
    <name type="scientific">Acetobacter conturbans</name>
    <dbReference type="NCBI Taxonomy" id="1737472"/>
    <lineage>
        <taxon>Bacteria</taxon>
        <taxon>Pseudomonadati</taxon>
        <taxon>Pseudomonadota</taxon>
        <taxon>Alphaproteobacteria</taxon>
        <taxon>Acetobacterales</taxon>
        <taxon>Acetobacteraceae</taxon>
        <taxon>Acetobacter</taxon>
    </lineage>
</organism>
<proteinExistence type="predicted"/>
<accession>A0ABX0K828</accession>
<dbReference type="Proteomes" id="UP000631653">
    <property type="component" value="Unassembled WGS sequence"/>
</dbReference>
<feature type="compositionally biased region" description="Polar residues" evidence="1">
    <location>
        <begin position="81"/>
        <end position="95"/>
    </location>
</feature>
<keyword evidence="4" id="KW-1185">Reference proteome</keyword>
<name>A0ABX0K828_9PROT</name>